<dbReference type="InterPro" id="IPR000120">
    <property type="entry name" value="Amidase"/>
</dbReference>
<dbReference type="PROSITE" id="PS00571">
    <property type="entry name" value="AMIDASES"/>
    <property type="match status" value="1"/>
</dbReference>
<evidence type="ECO:0000259" key="4">
    <source>
        <dbReference type="Pfam" id="PF01425"/>
    </source>
</evidence>
<dbReference type="SUPFAM" id="SSF75304">
    <property type="entry name" value="Amidase signature (AS) enzymes"/>
    <property type="match status" value="1"/>
</dbReference>
<dbReference type="PANTHER" id="PTHR11895">
    <property type="entry name" value="TRANSAMIDASE"/>
    <property type="match status" value="1"/>
</dbReference>
<comment type="similarity">
    <text evidence="2">Belongs to the amidase family.</text>
</comment>
<dbReference type="RefSeq" id="WP_201263488.1">
    <property type="nucleotide sequence ID" value="NZ_BFCH01000017.1"/>
</dbReference>
<dbReference type="EC" id="3.5.1.4" evidence="3"/>
<protein>
    <recommendedName>
        <fullName evidence="3">amidase</fullName>
        <ecNumber evidence="3">3.5.1.4</ecNumber>
    </recommendedName>
</protein>
<dbReference type="Gene3D" id="3.90.1300.10">
    <property type="entry name" value="Amidase signature (AS) domain"/>
    <property type="match status" value="1"/>
</dbReference>
<organism evidence="6 8">
    <name type="scientific">Mycobacterium montefiorense</name>
    <dbReference type="NCBI Taxonomy" id="154654"/>
    <lineage>
        <taxon>Bacteria</taxon>
        <taxon>Bacillati</taxon>
        <taxon>Actinomycetota</taxon>
        <taxon>Actinomycetes</taxon>
        <taxon>Mycobacteriales</taxon>
        <taxon>Mycobacteriaceae</taxon>
        <taxon>Mycobacterium</taxon>
        <taxon>Mycobacterium simiae complex</taxon>
    </lineage>
</organism>
<gene>
    <name evidence="5" type="ORF">MmonteBS_21750</name>
    <name evidence="6" type="ORF">NJB18185_31520</name>
</gene>
<comment type="catalytic activity">
    <reaction evidence="1">
        <text>a monocarboxylic acid amide + H2O = a monocarboxylate + NH4(+)</text>
        <dbReference type="Rhea" id="RHEA:12020"/>
        <dbReference type="ChEBI" id="CHEBI:15377"/>
        <dbReference type="ChEBI" id="CHEBI:28938"/>
        <dbReference type="ChEBI" id="CHEBI:35757"/>
        <dbReference type="ChEBI" id="CHEBI:83628"/>
        <dbReference type="EC" id="3.5.1.4"/>
    </reaction>
</comment>
<reference evidence="7" key="2">
    <citation type="submission" date="2018-04" db="EMBL/GenBank/DDBJ databases">
        <title>Draft genome sequence of Mycobacterium montefiorense isolated from Japanese black salamander.</title>
        <authorList>
            <person name="Fukano H."/>
            <person name="Yoshida M."/>
            <person name="Shimizu A."/>
            <person name="Iwao H."/>
            <person name="Kurata O."/>
            <person name="Katayama Y."/>
            <person name="Omatsu T."/>
            <person name="Mizutani T."/>
            <person name="Wada S."/>
            <person name="Hoshino Y."/>
        </authorList>
    </citation>
    <scope>NUCLEOTIDE SEQUENCE [LARGE SCALE GENOMIC DNA]</scope>
    <source>
        <strain evidence="7">BS</strain>
    </source>
</reference>
<reference evidence="5" key="1">
    <citation type="journal article" date="2018" name="Genome Announc.">
        <title>Draft Genome Sequence of Mycobacterium montefiorense Isolated from Japanese Black Salamander (Hynobius nigrescens).</title>
        <authorList>
            <person name="Fukano H."/>
            <person name="Yoshida M."/>
            <person name="Shimizu A."/>
            <person name="Iwao H."/>
            <person name="Katayama Y."/>
            <person name="Omatsu T."/>
            <person name="Mizutani T."/>
            <person name="Kurata O."/>
            <person name="Wada S."/>
            <person name="Hoshino Y."/>
        </authorList>
    </citation>
    <scope>NUCLEOTIDE SEQUENCE</scope>
    <source>
        <strain evidence="5">BS</strain>
    </source>
</reference>
<dbReference type="EMBL" id="BFCH01000017">
    <property type="protein sequence ID" value="GBG37803.1"/>
    <property type="molecule type" value="Genomic_DNA"/>
</dbReference>
<dbReference type="Proteomes" id="UP000245060">
    <property type="component" value="Unassembled WGS sequence"/>
</dbReference>
<name>A0AA37PNX5_9MYCO</name>
<dbReference type="AlphaFoldDB" id="A0AA37PNX5"/>
<dbReference type="GO" id="GO:0004040">
    <property type="term" value="F:amidase activity"/>
    <property type="evidence" value="ECO:0007669"/>
    <property type="project" value="UniProtKB-EC"/>
</dbReference>
<evidence type="ECO:0000256" key="1">
    <source>
        <dbReference type="ARBA" id="ARBA00001311"/>
    </source>
</evidence>
<evidence type="ECO:0000313" key="6">
    <source>
        <dbReference type="EMBL" id="GKU73381.1"/>
    </source>
</evidence>
<evidence type="ECO:0000313" key="8">
    <source>
        <dbReference type="Proteomes" id="UP001139505"/>
    </source>
</evidence>
<dbReference type="EMBL" id="BQYH01000021">
    <property type="protein sequence ID" value="GKU73381.1"/>
    <property type="molecule type" value="Genomic_DNA"/>
</dbReference>
<dbReference type="PANTHER" id="PTHR11895:SF7">
    <property type="entry name" value="GLUTAMYL-TRNA(GLN) AMIDOTRANSFERASE SUBUNIT A, MITOCHONDRIAL"/>
    <property type="match status" value="1"/>
</dbReference>
<reference evidence="6" key="3">
    <citation type="journal article" date="2022" name="Microbiol. Resour. Announc.">
        <title>Draft Genome Sequences of Eight Mycobacterium montefiorense Strains Isolated from Salamanders in Captivity.</title>
        <authorList>
            <person name="Komine T."/>
            <person name="Ihara H."/>
            <person name="Fukano H."/>
            <person name="Hoshino Y."/>
            <person name="Kurata O."/>
            <person name="Wada S."/>
        </authorList>
    </citation>
    <scope>NUCLEOTIDE SEQUENCE</scope>
    <source>
        <strain evidence="6">NJB18185</strain>
    </source>
</reference>
<reference evidence="6" key="4">
    <citation type="submission" date="2022-04" db="EMBL/GenBank/DDBJ databases">
        <authorList>
            <person name="Komine T."/>
            <person name="Fukano H."/>
            <person name="Wada S."/>
        </authorList>
    </citation>
    <scope>NUCLEOTIDE SEQUENCE</scope>
    <source>
        <strain evidence="6">NJB18185</strain>
    </source>
</reference>
<dbReference type="InterPro" id="IPR036928">
    <property type="entry name" value="AS_sf"/>
</dbReference>
<evidence type="ECO:0000256" key="2">
    <source>
        <dbReference type="ARBA" id="ARBA00009199"/>
    </source>
</evidence>
<proteinExistence type="inferred from homology"/>
<dbReference type="InterPro" id="IPR023631">
    <property type="entry name" value="Amidase_dom"/>
</dbReference>
<dbReference type="Proteomes" id="UP001139505">
    <property type="component" value="Unassembled WGS sequence"/>
</dbReference>
<evidence type="ECO:0000313" key="5">
    <source>
        <dbReference type="EMBL" id="GBG37803.1"/>
    </source>
</evidence>
<evidence type="ECO:0000313" key="7">
    <source>
        <dbReference type="Proteomes" id="UP000245060"/>
    </source>
</evidence>
<accession>A0AA37PNX5</accession>
<dbReference type="Pfam" id="PF01425">
    <property type="entry name" value="Amidase"/>
    <property type="match status" value="1"/>
</dbReference>
<evidence type="ECO:0000256" key="3">
    <source>
        <dbReference type="ARBA" id="ARBA00012922"/>
    </source>
</evidence>
<dbReference type="InterPro" id="IPR020556">
    <property type="entry name" value="Amidase_CS"/>
</dbReference>
<sequence>MELFRLTAQRAREMFEIRELSPVELLDAVVARTRFTESTVNAVTEEFLEEGYSAARESEARFGGRGGGAPRPLEGIPLMLKDEQPIAGRLAEYGSLLGRGMVASHTHPIIDRIFESGAVVHGRTATPEFSCTAVTHSKLWGVTRNPWNLHVTPGGSSGGSGAALAAGSTILATGSDIGGSIRIPASYCGVIGFKPPFGRVPSLAPFNLDSYCADGPMARSVADVAALQNVIAGPWVKDQASLRPASPVVAKAARLDGVRVALCPTLGDYQPDDAVLVNTASVADALRALGAEVVEVTLPWRREHILEIAIAHYAAVMGASIQSVVDNDSRREALLMDYSREVVRVCAQAGDYASGLEEEVAIYRPLGEILVEFDALLCPTVAGLGPAADDPGADFKAMFDGLMTVPFNVIGRVPVLAIPSGIAPNGVPTGVQLVGKTYDDAMVFRIGAAVEAELSLWTSEEWWPTVVAEGDM</sequence>
<comment type="caution">
    <text evidence="6">The sequence shown here is derived from an EMBL/GenBank/DDBJ whole genome shotgun (WGS) entry which is preliminary data.</text>
</comment>
<feature type="domain" description="Amidase" evidence="4">
    <location>
        <begin position="24"/>
        <end position="443"/>
    </location>
</feature>
<keyword evidence="7" id="KW-1185">Reference proteome</keyword>